<comment type="caution">
    <text evidence="2">The sequence shown here is derived from an EMBL/GenBank/DDBJ whole genome shotgun (WGS) entry which is preliminary data.</text>
</comment>
<feature type="compositionally biased region" description="Basic and acidic residues" evidence="1">
    <location>
        <begin position="146"/>
        <end position="155"/>
    </location>
</feature>
<sequence>MILLAQGQLVEKAISQVPGLSRAVPWELQAGALEAEAEEPSWAKEYRHRGLLKGLKPDWMGHVRTLVASASATLTAQWGLKPDHSGLRRDWDIRQGRWRGGQEETLRAPIEAQGCKAFMRRDSHREEREGDNGGQMRGYRAGHQRPGAEADKTDTGMKPGLGAIENERTRRCW</sequence>
<gene>
    <name evidence="2" type="ORF">Cadr_000018747</name>
</gene>
<reference evidence="2 3" key="1">
    <citation type="journal article" date="2019" name="Mol. Ecol. Resour.">
        <title>Improving Illumina assemblies with Hi-C and long reads: an example with the North African dromedary.</title>
        <authorList>
            <person name="Elbers J.P."/>
            <person name="Rogers M.F."/>
            <person name="Perelman P.L."/>
            <person name="Proskuryakova A.A."/>
            <person name="Serdyukova N.A."/>
            <person name="Johnson W.E."/>
            <person name="Horin P."/>
            <person name="Corander J."/>
            <person name="Murphy D."/>
            <person name="Burger P.A."/>
        </authorList>
    </citation>
    <scope>NUCLEOTIDE SEQUENCE [LARGE SCALE GENOMIC DNA]</scope>
    <source>
        <strain evidence="2">Drom800</strain>
        <tissue evidence="2">Blood</tissue>
    </source>
</reference>
<name>A0A5N4D623_CAMDR</name>
<feature type="region of interest" description="Disordered" evidence="1">
    <location>
        <begin position="121"/>
        <end position="173"/>
    </location>
</feature>
<dbReference type="AlphaFoldDB" id="A0A5N4D623"/>
<dbReference type="Proteomes" id="UP000299084">
    <property type="component" value="Unassembled WGS sequence"/>
</dbReference>
<evidence type="ECO:0000313" key="2">
    <source>
        <dbReference type="EMBL" id="KAB1266520.1"/>
    </source>
</evidence>
<evidence type="ECO:0000313" key="3">
    <source>
        <dbReference type="Proteomes" id="UP000299084"/>
    </source>
</evidence>
<accession>A0A5N4D623</accession>
<dbReference type="EMBL" id="JWIN03000016">
    <property type="protein sequence ID" value="KAB1266520.1"/>
    <property type="molecule type" value="Genomic_DNA"/>
</dbReference>
<protein>
    <submittedName>
        <fullName evidence="2">Uncharacterized protein</fullName>
    </submittedName>
</protein>
<proteinExistence type="predicted"/>
<keyword evidence="3" id="KW-1185">Reference proteome</keyword>
<evidence type="ECO:0000256" key="1">
    <source>
        <dbReference type="SAM" id="MobiDB-lite"/>
    </source>
</evidence>
<organism evidence="2 3">
    <name type="scientific">Camelus dromedarius</name>
    <name type="common">Dromedary</name>
    <name type="synonym">Arabian camel</name>
    <dbReference type="NCBI Taxonomy" id="9838"/>
    <lineage>
        <taxon>Eukaryota</taxon>
        <taxon>Metazoa</taxon>
        <taxon>Chordata</taxon>
        <taxon>Craniata</taxon>
        <taxon>Vertebrata</taxon>
        <taxon>Euteleostomi</taxon>
        <taxon>Mammalia</taxon>
        <taxon>Eutheria</taxon>
        <taxon>Laurasiatheria</taxon>
        <taxon>Artiodactyla</taxon>
        <taxon>Tylopoda</taxon>
        <taxon>Camelidae</taxon>
        <taxon>Camelus</taxon>
    </lineage>
</organism>
<feature type="compositionally biased region" description="Basic and acidic residues" evidence="1">
    <location>
        <begin position="121"/>
        <end position="131"/>
    </location>
</feature>